<dbReference type="AlphaFoldDB" id="A0A5B7D888"/>
<sequence length="99" mass="11520">MSQAVTLLSYKETIAADIIRAQSPVIWVCHGHRRPWMLASSLHLRRSYMLVTETEKPNPRQYLEFESETKGLLPTEQHQQPVQQNKLVLQHTTEAKQQL</sequence>
<name>A0A5B7D888_PORTR</name>
<accession>A0A5B7D888</accession>
<protein>
    <submittedName>
        <fullName evidence="1">Uncharacterized protein</fullName>
    </submittedName>
</protein>
<reference evidence="1 2" key="1">
    <citation type="submission" date="2019-05" db="EMBL/GenBank/DDBJ databases">
        <title>Another draft genome of Portunus trituberculatus and its Hox gene families provides insights of decapod evolution.</title>
        <authorList>
            <person name="Jeong J.-H."/>
            <person name="Song I."/>
            <person name="Kim S."/>
            <person name="Choi T."/>
            <person name="Kim D."/>
            <person name="Ryu S."/>
            <person name="Kim W."/>
        </authorList>
    </citation>
    <scope>NUCLEOTIDE SEQUENCE [LARGE SCALE GENOMIC DNA]</scope>
    <source>
        <tissue evidence="1">Muscle</tissue>
    </source>
</reference>
<keyword evidence="2" id="KW-1185">Reference proteome</keyword>
<proteinExistence type="predicted"/>
<dbReference type="Proteomes" id="UP000324222">
    <property type="component" value="Unassembled WGS sequence"/>
</dbReference>
<evidence type="ECO:0000313" key="2">
    <source>
        <dbReference type="Proteomes" id="UP000324222"/>
    </source>
</evidence>
<dbReference type="EMBL" id="VSRR010000587">
    <property type="protein sequence ID" value="MPC17416.1"/>
    <property type="molecule type" value="Genomic_DNA"/>
</dbReference>
<organism evidence="1 2">
    <name type="scientific">Portunus trituberculatus</name>
    <name type="common">Swimming crab</name>
    <name type="synonym">Neptunus trituberculatus</name>
    <dbReference type="NCBI Taxonomy" id="210409"/>
    <lineage>
        <taxon>Eukaryota</taxon>
        <taxon>Metazoa</taxon>
        <taxon>Ecdysozoa</taxon>
        <taxon>Arthropoda</taxon>
        <taxon>Crustacea</taxon>
        <taxon>Multicrustacea</taxon>
        <taxon>Malacostraca</taxon>
        <taxon>Eumalacostraca</taxon>
        <taxon>Eucarida</taxon>
        <taxon>Decapoda</taxon>
        <taxon>Pleocyemata</taxon>
        <taxon>Brachyura</taxon>
        <taxon>Eubrachyura</taxon>
        <taxon>Portunoidea</taxon>
        <taxon>Portunidae</taxon>
        <taxon>Portuninae</taxon>
        <taxon>Portunus</taxon>
    </lineage>
</organism>
<gene>
    <name evidence="1" type="ORF">E2C01_010272</name>
</gene>
<evidence type="ECO:0000313" key="1">
    <source>
        <dbReference type="EMBL" id="MPC17416.1"/>
    </source>
</evidence>
<comment type="caution">
    <text evidence="1">The sequence shown here is derived from an EMBL/GenBank/DDBJ whole genome shotgun (WGS) entry which is preliminary data.</text>
</comment>